<dbReference type="InterPro" id="IPR036052">
    <property type="entry name" value="TrpB-like_PALP_sf"/>
</dbReference>
<dbReference type="Proteomes" id="UP000242427">
    <property type="component" value="Unassembled WGS sequence"/>
</dbReference>
<dbReference type="PANTHER" id="PTHR48078">
    <property type="entry name" value="THREONINE DEHYDRATASE, MITOCHONDRIAL-RELATED"/>
    <property type="match status" value="1"/>
</dbReference>
<comment type="cofactor">
    <cofactor evidence="1">
        <name>pyridoxal 5'-phosphate</name>
        <dbReference type="ChEBI" id="CHEBI:597326"/>
    </cofactor>
</comment>
<evidence type="ECO:0000256" key="1">
    <source>
        <dbReference type="ARBA" id="ARBA00001933"/>
    </source>
</evidence>
<proteinExistence type="predicted"/>
<dbReference type="GO" id="GO:0009097">
    <property type="term" value="P:isoleucine biosynthetic process"/>
    <property type="evidence" value="ECO:0007669"/>
    <property type="project" value="TreeGrafter"/>
</dbReference>
<protein>
    <submittedName>
        <fullName evidence="5">Threonine synthase</fullName>
    </submittedName>
</protein>
<sequence length="421" mass="43277">MTAGDSLATVQRSMGDPSLVHPLWPPLTQGCPSTSTAELAYPVEVDYAYDQADPGLFAPAAAAARSTGIDRWAPLLPPLGTPGLGEGHTPLIPVADGVYVKDESRNPTWSHKDRLNRCTVAAAAAVGAPGVVVASSGNHGASAAAYAARAGLRCVVLAPAALPAAADAFLHAYGAVVLPVAQEARWPLMRQIVDRLGLHPVSNLTVTHTGHPFGPEGYKTIAYEIFTEIGVPAAVFVPTGYGECLFGVWKGFTELRRLGLSATVPRMFACEPAAGGPLAAAVRQGLPAARVTCGPTDAYSIACPVGSYRGVRAVRESGGGALLVTDRQMREAREELARQGIWAELSGAASLAGLRSLPEGNAYGGPVVCVSTSSGFKDRTAGAGATASGASGVSGTSGVSEVIEPTWEEAYRRLRAAGLEG</sequence>
<dbReference type="Pfam" id="PF00291">
    <property type="entry name" value="PALP"/>
    <property type="match status" value="1"/>
</dbReference>
<name>A0A9X7JKL9_9ACTN</name>
<comment type="caution">
    <text evidence="5">The sequence shown here is derived from an EMBL/GenBank/DDBJ whole genome shotgun (WGS) entry which is preliminary data.</text>
</comment>
<dbReference type="AlphaFoldDB" id="A0A9X7JKL9"/>
<accession>A0A9X7JKL9</accession>
<evidence type="ECO:0000259" key="4">
    <source>
        <dbReference type="Pfam" id="PF00291"/>
    </source>
</evidence>
<evidence type="ECO:0000313" key="5">
    <source>
        <dbReference type="EMBL" id="PSJ25407.1"/>
    </source>
</evidence>
<dbReference type="RefSeq" id="WP_106681052.1">
    <property type="nucleotide sequence ID" value="NZ_PXWG01000122.1"/>
</dbReference>
<keyword evidence="3" id="KW-0456">Lyase</keyword>
<dbReference type="GO" id="GO:0006565">
    <property type="term" value="P:L-serine catabolic process"/>
    <property type="evidence" value="ECO:0007669"/>
    <property type="project" value="TreeGrafter"/>
</dbReference>
<feature type="domain" description="Tryptophan synthase beta chain-like PALP" evidence="4">
    <location>
        <begin position="85"/>
        <end position="372"/>
    </location>
</feature>
<dbReference type="Gene3D" id="3.40.50.1100">
    <property type="match status" value="2"/>
</dbReference>
<dbReference type="GO" id="GO:0006567">
    <property type="term" value="P:L-threonine catabolic process"/>
    <property type="evidence" value="ECO:0007669"/>
    <property type="project" value="TreeGrafter"/>
</dbReference>
<dbReference type="PANTHER" id="PTHR48078:SF6">
    <property type="entry name" value="L-THREONINE DEHYDRATASE CATABOLIC TDCB"/>
    <property type="match status" value="1"/>
</dbReference>
<keyword evidence="6" id="KW-1185">Reference proteome</keyword>
<dbReference type="SUPFAM" id="SSF53686">
    <property type="entry name" value="Tryptophan synthase beta subunit-like PLP-dependent enzymes"/>
    <property type="match status" value="1"/>
</dbReference>
<dbReference type="OrthoDB" id="9778118at2"/>
<reference evidence="5 6" key="1">
    <citation type="submission" date="2018-03" db="EMBL/GenBank/DDBJ databases">
        <title>Chitinolytic properties of Streptosporangium nondiastaticum TBG75A20.</title>
        <authorList>
            <person name="Gayathri V."/>
            <person name="Shiburaj S."/>
        </authorList>
    </citation>
    <scope>NUCLEOTIDE SEQUENCE [LARGE SCALE GENOMIC DNA]</scope>
    <source>
        <strain evidence="5 6">TBG75A20</strain>
    </source>
</reference>
<evidence type="ECO:0000256" key="2">
    <source>
        <dbReference type="ARBA" id="ARBA00022898"/>
    </source>
</evidence>
<gene>
    <name evidence="5" type="ORF">B7P34_28405</name>
</gene>
<dbReference type="InterPro" id="IPR001926">
    <property type="entry name" value="TrpB-like_PALP"/>
</dbReference>
<evidence type="ECO:0000256" key="3">
    <source>
        <dbReference type="ARBA" id="ARBA00023239"/>
    </source>
</evidence>
<organism evidence="5 6">
    <name type="scientific">Streptosporangium nondiastaticum</name>
    <dbReference type="NCBI Taxonomy" id="35764"/>
    <lineage>
        <taxon>Bacteria</taxon>
        <taxon>Bacillati</taxon>
        <taxon>Actinomycetota</taxon>
        <taxon>Actinomycetes</taxon>
        <taxon>Streptosporangiales</taxon>
        <taxon>Streptosporangiaceae</taxon>
        <taxon>Streptosporangium</taxon>
    </lineage>
</organism>
<dbReference type="InterPro" id="IPR050147">
    <property type="entry name" value="Ser/Thr_Dehydratase"/>
</dbReference>
<keyword evidence="2" id="KW-0663">Pyridoxal phosphate</keyword>
<dbReference type="EMBL" id="PXWG01000122">
    <property type="protein sequence ID" value="PSJ25407.1"/>
    <property type="molecule type" value="Genomic_DNA"/>
</dbReference>
<dbReference type="GO" id="GO:0004794">
    <property type="term" value="F:threonine deaminase activity"/>
    <property type="evidence" value="ECO:0007669"/>
    <property type="project" value="TreeGrafter"/>
</dbReference>
<dbReference type="GO" id="GO:0003941">
    <property type="term" value="F:L-serine ammonia-lyase activity"/>
    <property type="evidence" value="ECO:0007669"/>
    <property type="project" value="TreeGrafter"/>
</dbReference>
<evidence type="ECO:0000313" key="6">
    <source>
        <dbReference type="Proteomes" id="UP000242427"/>
    </source>
</evidence>